<dbReference type="SUPFAM" id="SSF101576">
    <property type="entry name" value="Supernatant protein factor (SPF), C-terminal domain"/>
    <property type="match status" value="1"/>
</dbReference>
<accession>A0A0C9U163</accession>
<evidence type="ECO:0000256" key="1">
    <source>
        <dbReference type="RuleBase" id="RU003827"/>
    </source>
</evidence>
<comment type="similarity">
    <text evidence="1">Belongs to the EMP24/GP25L family.</text>
</comment>
<dbReference type="Proteomes" id="UP000054279">
    <property type="component" value="Unassembled WGS sequence"/>
</dbReference>
<dbReference type="Pfam" id="PF01105">
    <property type="entry name" value="EMP24_GP25L"/>
    <property type="match status" value="1"/>
</dbReference>
<comment type="subcellular location">
    <subcellularLocation>
        <location evidence="1">Membrane</location>
        <topology evidence="1">Single-pass type I membrane protein</topology>
    </subcellularLocation>
</comment>
<organism evidence="3 4">
    <name type="scientific">Sphaerobolus stellatus (strain SS14)</name>
    <dbReference type="NCBI Taxonomy" id="990650"/>
    <lineage>
        <taxon>Eukaryota</taxon>
        <taxon>Fungi</taxon>
        <taxon>Dikarya</taxon>
        <taxon>Basidiomycota</taxon>
        <taxon>Agaricomycotina</taxon>
        <taxon>Agaricomycetes</taxon>
        <taxon>Phallomycetidae</taxon>
        <taxon>Geastrales</taxon>
        <taxon>Sphaerobolaceae</taxon>
        <taxon>Sphaerobolus</taxon>
    </lineage>
</organism>
<dbReference type="OrthoDB" id="1929172at2759"/>
<evidence type="ECO:0000259" key="2">
    <source>
        <dbReference type="PROSITE" id="PS50866"/>
    </source>
</evidence>
<dbReference type="AlphaFoldDB" id="A0A0C9U163"/>
<name>A0A0C9U163_SPHS4</name>
<gene>
    <name evidence="3" type="ORF">M422DRAFT_54917</name>
</gene>
<dbReference type="HOGENOM" id="CLU_2135127_0_0_1"/>
<evidence type="ECO:0000313" key="3">
    <source>
        <dbReference type="EMBL" id="KIJ27759.1"/>
    </source>
</evidence>
<proteinExistence type="inferred from homology"/>
<keyword evidence="1" id="KW-0472">Membrane</keyword>
<reference evidence="3 4" key="1">
    <citation type="submission" date="2014-06" db="EMBL/GenBank/DDBJ databases">
        <title>Evolutionary Origins and Diversification of the Mycorrhizal Mutualists.</title>
        <authorList>
            <consortium name="DOE Joint Genome Institute"/>
            <consortium name="Mycorrhizal Genomics Consortium"/>
            <person name="Kohler A."/>
            <person name="Kuo A."/>
            <person name="Nagy L.G."/>
            <person name="Floudas D."/>
            <person name="Copeland A."/>
            <person name="Barry K.W."/>
            <person name="Cichocki N."/>
            <person name="Veneault-Fourrey C."/>
            <person name="LaButti K."/>
            <person name="Lindquist E.A."/>
            <person name="Lipzen A."/>
            <person name="Lundell T."/>
            <person name="Morin E."/>
            <person name="Murat C."/>
            <person name="Riley R."/>
            <person name="Ohm R."/>
            <person name="Sun H."/>
            <person name="Tunlid A."/>
            <person name="Henrissat B."/>
            <person name="Grigoriev I.V."/>
            <person name="Hibbett D.S."/>
            <person name="Martin F."/>
        </authorList>
    </citation>
    <scope>NUCLEOTIDE SEQUENCE [LARGE SCALE GENOMIC DNA]</scope>
    <source>
        <strain evidence="3 4">SS14</strain>
    </source>
</reference>
<dbReference type="PROSITE" id="PS50866">
    <property type="entry name" value="GOLD"/>
    <property type="match status" value="1"/>
</dbReference>
<dbReference type="InterPro" id="IPR009038">
    <property type="entry name" value="GOLD_dom"/>
</dbReference>
<dbReference type="EMBL" id="KN837325">
    <property type="protein sequence ID" value="KIJ27759.1"/>
    <property type="molecule type" value="Genomic_DNA"/>
</dbReference>
<keyword evidence="4" id="KW-1185">Reference proteome</keyword>
<sequence>MCFCADWEVSGAGECRTKCDRSQSVCDVHVEPSQPPWLKALYFSVQSCRLFDIDFEVKDLNNKVMLNRKIKCQGNYVFMANHAGGYSFCFDNDMSSLSGKLVDIDIMVESEPR</sequence>
<evidence type="ECO:0000313" key="4">
    <source>
        <dbReference type="Proteomes" id="UP000054279"/>
    </source>
</evidence>
<feature type="domain" description="GOLD" evidence="2">
    <location>
        <begin position="51"/>
        <end position="108"/>
    </location>
</feature>
<dbReference type="GO" id="GO:0016020">
    <property type="term" value="C:membrane"/>
    <property type="evidence" value="ECO:0007669"/>
    <property type="project" value="UniProtKB-SubCell"/>
</dbReference>
<protein>
    <recommendedName>
        <fullName evidence="2">GOLD domain-containing protein</fullName>
    </recommendedName>
</protein>
<dbReference type="InterPro" id="IPR036598">
    <property type="entry name" value="GOLD_dom_sf"/>
</dbReference>
<keyword evidence="1" id="KW-0812">Transmembrane</keyword>